<feature type="region of interest" description="Disordered" evidence="7">
    <location>
        <begin position="304"/>
        <end position="324"/>
    </location>
</feature>
<dbReference type="InterPro" id="IPR001623">
    <property type="entry name" value="DnaJ_domain"/>
</dbReference>
<evidence type="ECO:0000256" key="4">
    <source>
        <dbReference type="ARBA" id="ARBA00022737"/>
    </source>
</evidence>
<dbReference type="PANTHER" id="PTHR43999">
    <property type="entry name" value="DNAJ HOMOLOG SUBFAMILY C MEMBER 2"/>
    <property type="match status" value="1"/>
</dbReference>
<proteinExistence type="predicted"/>
<dbReference type="InterPro" id="IPR001005">
    <property type="entry name" value="SANT/Myb"/>
</dbReference>
<protein>
    <submittedName>
        <fullName evidence="10">Uncharacterized protein</fullName>
    </submittedName>
</protein>
<dbReference type="EnsemblMetazoa" id="tetur05g05550.1">
    <property type="protein sequence ID" value="tetur05g05550.1"/>
    <property type="gene ID" value="tetur05g05550"/>
</dbReference>
<dbReference type="KEGG" id="tut:107360847"/>
<dbReference type="Pfam" id="PF23082">
    <property type="entry name" value="Myb_DNA-binding_2"/>
    <property type="match status" value="2"/>
</dbReference>
<dbReference type="GO" id="GO:0005829">
    <property type="term" value="C:cytosol"/>
    <property type="evidence" value="ECO:0007669"/>
    <property type="project" value="TreeGrafter"/>
</dbReference>
<dbReference type="EMBL" id="CAEY01001585">
    <property type="status" value="NOT_ANNOTATED_CDS"/>
    <property type="molecule type" value="Genomic_DNA"/>
</dbReference>
<dbReference type="AlphaFoldDB" id="T1K5A2"/>
<keyword evidence="6" id="KW-0539">Nucleus</keyword>
<dbReference type="SUPFAM" id="SSF46689">
    <property type="entry name" value="Homeodomain-like"/>
    <property type="match status" value="2"/>
</dbReference>
<evidence type="ECO:0000256" key="7">
    <source>
        <dbReference type="SAM" id="MobiDB-lite"/>
    </source>
</evidence>
<evidence type="ECO:0000313" key="10">
    <source>
        <dbReference type="EnsemblMetazoa" id="tetur05g05550.1"/>
    </source>
</evidence>
<dbReference type="SUPFAM" id="SSF46565">
    <property type="entry name" value="Chaperone J-domain"/>
    <property type="match status" value="1"/>
</dbReference>
<sequence>MSYGPLNKALVHITPYHIWWKRYLIQLKLIPDVPVEEDEPQPEEIYFETDEEYLKSLDPRRWKEQDHYRVLGLGKRRYAASDEEIKQAYKKLILTHHPDKRGVQNKDDETDYFSCITKAFQILGDPIKRRSYDSVDDSFDDSVPPVNSNSKENFYAVFGPVFARNSRWSDSKYVPQLGSDFCTKEYVENFYHFWYNFESWREYSYLDEEDKERGQDRSERKWIERQNKLERQKKKKEELARIRKLVDNAYACDPRIIRFKEEAKNKKLMEKKAKEEARKLKQEEEERRKKEQEEAILKKKQEEEEALKAKRDQEKKEKEAAKKRRKKDVKQIESIFEEYNYFASNDNQKINYIQELNKICFTFSNIELSEFKENLLKGSSQEDKKTVFLSKINKIKETEKGSLFVGQKSSETSDSKETTSTKVWSAEDVQLLVKAVNLFPAGTLNRWEVVAAFVNQHSIHNKNRKAREVLTQAKDIGKIDTNHKQELNRISVTKLLENNKPTAKVEETSQRYETPPEEPTNPEPWTNVEQQLLEQALKSYPASTTERWEKIAECIPGRSKKECIKRYKELVELVKAKKAAKEAVHTSVKK</sequence>
<dbReference type="SMART" id="SM00717">
    <property type="entry name" value="SANT"/>
    <property type="match status" value="2"/>
</dbReference>
<evidence type="ECO:0000256" key="3">
    <source>
        <dbReference type="ARBA" id="ARBA00022490"/>
    </source>
</evidence>
<dbReference type="GO" id="GO:0043022">
    <property type="term" value="F:ribosome binding"/>
    <property type="evidence" value="ECO:0007669"/>
    <property type="project" value="InterPro"/>
</dbReference>
<gene>
    <name evidence="10" type="primary">107360847</name>
</gene>
<dbReference type="GO" id="GO:0051083">
    <property type="term" value="P:'de novo' cotranslational protein folding"/>
    <property type="evidence" value="ECO:0007669"/>
    <property type="project" value="InterPro"/>
</dbReference>
<comment type="subcellular location">
    <subcellularLocation>
        <location evidence="2">Cytoplasm</location>
    </subcellularLocation>
    <subcellularLocation>
        <location evidence="1">Nucleus</location>
    </subcellularLocation>
</comment>
<dbReference type="STRING" id="32264.T1K5A2"/>
<dbReference type="Gene3D" id="1.10.10.60">
    <property type="entry name" value="Homeodomain-like"/>
    <property type="match status" value="2"/>
</dbReference>
<dbReference type="InterPro" id="IPR036869">
    <property type="entry name" value="J_dom_sf"/>
</dbReference>
<keyword evidence="3" id="KW-0963">Cytoplasm</keyword>
<dbReference type="eggNOG" id="KOG0724">
    <property type="taxonomic scope" value="Eukaryota"/>
</dbReference>
<dbReference type="InterPro" id="IPR042569">
    <property type="entry name" value="RAC_head_sf"/>
</dbReference>
<dbReference type="PROSITE" id="PS50090">
    <property type="entry name" value="MYB_LIKE"/>
    <property type="match status" value="1"/>
</dbReference>
<organism evidence="10 11">
    <name type="scientific">Tetranychus urticae</name>
    <name type="common">Two-spotted spider mite</name>
    <dbReference type="NCBI Taxonomy" id="32264"/>
    <lineage>
        <taxon>Eukaryota</taxon>
        <taxon>Metazoa</taxon>
        <taxon>Ecdysozoa</taxon>
        <taxon>Arthropoda</taxon>
        <taxon>Chelicerata</taxon>
        <taxon>Arachnida</taxon>
        <taxon>Acari</taxon>
        <taxon>Acariformes</taxon>
        <taxon>Trombidiformes</taxon>
        <taxon>Prostigmata</taxon>
        <taxon>Eleutherengona</taxon>
        <taxon>Raphignathae</taxon>
        <taxon>Tetranychoidea</taxon>
        <taxon>Tetranychidae</taxon>
        <taxon>Tetranychus</taxon>
    </lineage>
</organism>
<name>T1K5A2_TETUR</name>
<evidence type="ECO:0000256" key="6">
    <source>
        <dbReference type="ARBA" id="ARBA00023242"/>
    </source>
</evidence>
<dbReference type="FunFam" id="1.10.10.60:FF:000180">
    <property type="entry name" value="DnaJ (Hsp40) homolog, subfamily C, member 2"/>
    <property type="match status" value="1"/>
</dbReference>
<dbReference type="OMA" id="SFWYDFD"/>
<dbReference type="PROSITE" id="PS00636">
    <property type="entry name" value="DNAJ_1"/>
    <property type="match status" value="1"/>
</dbReference>
<dbReference type="GO" id="GO:0030544">
    <property type="term" value="F:Hsp70 protein binding"/>
    <property type="evidence" value="ECO:0007669"/>
    <property type="project" value="InterPro"/>
</dbReference>
<reference evidence="10" key="2">
    <citation type="submission" date="2015-06" db="UniProtKB">
        <authorList>
            <consortium name="EnsemblMetazoa"/>
        </authorList>
    </citation>
    <scope>IDENTIFICATION</scope>
</reference>
<keyword evidence="5" id="KW-0143">Chaperone</keyword>
<feature type="domain" description="J" evidence="8">
    <location>
        <begin position="66"/>
        <end position="136"/>
    </location>
</feature>
<dbReference type="InterPro" id="IPR009057">
    <property type="entry name" value="Homeodomain-like_sf"/>
</dbReference>
<evidence type="ECO:0000259" key="9">
    <source>
        <dbReference type="PROSITE" id="PS50090"/>
    </source>
</evidence>
<evidence type="ECO:0000256" key="5">
    <source>
        <dbReference type="ARBA" id="ARBA00023186"/>
    </source>
</evidence>
<dbReference type="PROSITE" id="PS50076">
    <property type="entry name" value="DNAJ_2"/>
    <property type="match status" value="1"/>
</dbReference>
<keyword evidence="4" id="KW-0677">Repeat</keyword>
<dbReference type="GO" id="GO:0006450">
    <property type="term" value="P:regulation of translational fidelity"/>
    <property type="evidence" value="ECO:0007669"/>
    <property type="project" value="InterPro"/>
</dbReference>
<dbReference type="Pfam" id="PF00226">
    <property type="entry name" value="DnaJ"/>
    <property type="match status" value="1"/>
</dbReference>
<feature type="compositionally biased region" description="Basic and acidic residues" evidence="7">
    <location>
        <begin position="304"/>
        <end position="320"/>
    </location>
</feature>
<evidence type="ECO:0000259" key="8">
    <source>
        <dbReference type="PROSITE" id="PS50076"/>
    </source>
</evidence>
<keyword evidence="11" id="KW-1185">Reference proteome</keyword>
<dbReference type="CDD" id="cd00167">
    <property type="entry name" value="SANT"/>
    <property type="match status" value="1"/>
</dbReference>
<dbReference type="GO" id="GO:0005634">
    <property type="term" value="C:nucleus"/>
    <property type="evidence" value="ECO:0007669"/>
    <property type="project" value="UniProtKB-SubCell"/>
</dbReference>
<evidence type="ECO:0000256" key="1">
    <source>
        <dbReference type="ARBA" id="ARBA00004123"/>
    </source>
</evidence>
<evidence type="ECO:0000256" key="2">
    <source>
        <dbReference type="ARBA" id="ARBA00004496"/>
    </source>
</evidence>
<reference evidence="11" key="1">
    <citation type="submission" date="2011-08" db="EMBL/GenBank/DDBJ databases">
        <authorList>
            <person name="Rombauts S."/>
        </authorList>
    </citation>
    <scope>NUCLEOTIDE SEQUENCE</scope>
    <source>
        <strain evidence="11">London</strain>
    </source>
</reference>
<dbReference type="OrthoDB" id="1690618at2759"/>
<dbReference type="Pfam" id="PF21884">
    <property type="entry name" value="ZUO1-like_ZHD"/>
    <property type="match status" value="1"/>
</dbReference>
<evidence type="ECO:0000313" key="11">
    <source>
        <dbReference type="Proteomes" id="UP000015104"/>
    </source>
</evidence>
<dbReference type="InterPro" id="IPR032003">
    <property type="entry name" value="RAC_head"/>
</dbReference>
<dbReference type="InterPro" id="IPR054076">
    <property type="entry name" value="ZUO1-like_ZHD"/>
</dbReference>
<dbReference type="Pfam" id="PF16717">
    <property type="entry name" value="RAC_head"/>
    <property type="match status" value="1"/>
</dbReference>
<dbReference type="PANTHER" id="PTHR43999:SF1">
    <property type="entry name" value="DNAJ HOMOLOG SUBFAMILY C MEMBER 2"/>
    <property type="match status" value="1"/>
</dbReference>
<dbReference type="SMART" id="SM00271">
    <property type="entry name" value="DnaJ"/>
    <property type="match status" value="1"/>
</dbReference>
<accession>T1K5A2</accession>
<feature type="region of interest" description="Disordered" evidence="7">
    <location>
        <begin position="498"/>
        <end position="524"/>
    </location>
</feature>
<dbReference type="CDD" id="cd06257">
    <property type="entry name" value="DnaJ"/>
    <property type="match status" value="1"/>
</dbReference>
<dbReference type="InterPro" id="IPR044634">
    <property type="entry name" value="Zuotin/DnaJC2"/>
</dbReference>
<dbReference type="Proteomes" id="UP000015104">
    <property type="component" value="Unassembled WGS sequence"/>
</dbReference>
<feature type="domain" description="Myb-like" evidence="9">
    <location>
        <begin position="517"/>
        <end position="571"/>
    </location>
</feature>
<dbReference type="HOGENOM" id="CLU_019916_0_0_1"/>
<dbReference type="InterPro" id="IPR018253">
    <property type="entry name" value="DnaJ_domain_CS"/>
</dbReference>
<dbReference type="Gene3D" id="1.10.287.110">
    <property type="entry name" value="DnaJ domain"/>
    <property type="match status" value="1"/>
</dbReference>
<dbReference type="Gene3D" id="1.10.8.840">
    <property type="entry name" value="Ribosome-associated complex head domain"/>
    <property type="match status" value="1"/>
</dbReference>